<sequence>MTEAWERDGLLTIGEAVAAERARVDAEIAEMAWRRAALHAVEAAAPGERAGRLAVLTAVPDGRAAHAALVRFWRRVFTAMPSRDFDDYVDMNVPPPPVDPSAEQVVAYAELTGLVADPEVYALVGQQIWRTRSGAVRDRRGLLAGLTEVCTEVVPMVVDGVPPHPGRELDRFVELHARARGERDSPGFRERLLIGATDGDRRVRRYWSLTGDLFGTPATAGGAHHWLYEALHRWSTEATPRMDRGGVASNGARGNRREITECGFPLSRGTMEVYE</sequence>
<proteinExistence type="predicted"/>
<organism evidence="1 2">
    <name type="scientific">Nocardia huaxiensis</name>
    <dbReference type="NCBI Taxonomy" id="2755382"/>
    <lineage>
        <taxon>Bacteria</taxon>
        <taxon>Bacillati</taxon>
        <taxon>Actinomycetota</taxon>
        <taxon>Actinomycetes</taxon>
        <taxon>Mycobacteriales</taxon>
        <taxon>Nocardiaceae</taxon>
        <taxon>Nocardia</taxon>
    </lineage>
</organism>
<dbReference type="RefSeq" id="WP_181580802.1">
    <property type="nucleotide sequence ID" value="NZ_CP059399.1"/>
</dbReference>
<dbReference type="EMBL" id="CP059399">
    <property type="protein sequence ID" value="QLY29598.1"/>
    <property type="molecule type" value="Genomic_DNA"/>
</dbReference>
<dbReference type="AlphaFoldDB" id="A0A7D6ZBC5"/>
<name>A0A7D6ZBC5_9NOCA</name>
<protein>
    <submittedName>
        <fullName evidence="1">MerR family transcriptional regulator</fullName>
    </submittedName>
</protein>
<evidence type="ECO:0000313" key="1">
    <source>
        <dbReference type="EMBL" id="QLY29598.1"/>
    </source>
</evidence>
<keyword evidence="2" id="KW-1185">Reference proteome</keyword>
<dbReference type="Proteomes" id="UP000515512">
    <property type="component" value="Chromosome"/>
</dbReference>
<reference evidence="1 2" key="1">
    <citation type="submission" date="2020-07" db="EMBL/GenBank/DDBJ databases">
        <authorList>
            <person name="Zhuang K."/>
            <person name="Ran Y."/>
        </authorList>
    </citation>
    <scope>NUCLEOTIDE SEQUENCE [LARGE SCALE GENOMIC DNA]</scope>
    <source>
        <strain evidence="1 2">WCH-YHL-001</strain>
    </source>
</reference>
<dbReference type="KEGG" id="nhu:H0264_30820"/>
<evidence type="ECO:0000313" key="2">
    <source>
        <dbReference type="Proteomes" id="UP000515512"/>
    </source>
</evidence>
<accession>A0A7D6ZBC5</accession>
<gene>
    <name evidence="1" type="ORF">H0264_30820</name>
</gene>